<dbReference type="PANTHER" id="PTHR11738">
    <property type="entry name" value="MHC CLASS I NK CELL RECEPTOR"/>
    <property type="match status" value="1"/>
</dbReference>
<evidence type="ECO:0000256" key="4">
    <source>
        <dbReference type="ARBA" id="ARBA00023180"/>
    </source>
</evidence>
<feature type="chain" id="PRO_5035226744" evidence="6">
    <location>
        <begin position="18"/>
        <end position="587"/>
    </location>
</feature>
<evidence type="ECO:0000313" key="8">
    <source>
        <dbReference type="EMBL" id="KAH0509584.1"/>
    </source>
</evidence>
<keyword evidence="2" id="KW-0677">Repeat</keyword>
<protein>
    <submittedName>
        <fullName evidence="8">Alpha-1B-glycoprotein</fullName>
    </submittedName>
</protein>
<dbReference type="InterPro" id="IPR050412">
    <property type="entry name" value="Ig-like_Receptors_ImmuneReg"/>
</dbReference>
<dbReference type="PANTHER" id="PTHR11738:SF184">
    <property type="entry name" value="ALPHA-1B-GLYCOPROTEIN"/>
    <property type="match status" value="1"/>
</dbReference>
<name>A0A8J6GFI3_MICOH</name>
<feature type="signal peptide" evidence="6">
    <location>
        <begin position="1"/>
        <end position="17"/>
    </location>
</feature>
<dbReference type="FunFam" id="2.60.40.10:FF:000033">
    <property type="entry name" value="Killer cell immunoglobulin-like receptor"/>
    <property type="match status" value="2"/>
</dbReference>
<evidence type="ECO:0000313" key="9">
    <source>
        <dbReference type="Proteomes" id="UP000710432"/>
    </source>
</evidence>
<evidence type="ECO:0000256" key="3">
    <source>
        <dbReference type="ARBA" id="ARBA00023157"/>
    </source>
</evidence>
<dbReference type="GO" id="GO:0002764">
    <property type="term" value="P:immune response-regulating signaling pathway"/>
    <property type="evidence" value="ECO:0007669"/>
    <property type="project" value="TreeGrafter"/>
</dbReference>
<accession>A0A8J6GFI3</accession>
<feature type="domain" description="Ig-like" evidence="7">
    <location>
        <begin position="346"/>
        <end position="426"/>
    </location>
</feature>
<dbReference type="InterPro" id="IPR036179">
    <property type="entry name" value="Ig-like_dom_sf"/>
</dbReference>
<dbReference type="Gene3D" id="2.60.40.10">
    <property type="entry name" value="Immunoglobulins"/>
    <property type="match status" value="5"/>
</dbReference>
<dbReference type="Pfam" id="PF13895">
    <property type="entry name" value="Ig_2"/>
    <property type="match status" value="2"/>
</dbReference>
<reference evidence="8" key="1">
    <citation type="submission" date="2020-03" db="EMBL/GenBank/DDBJ databases">
        <title>Studies in the Genomics of Life Span.</title>
        <authorList>
            <person name="Glass D."/>
        </authorList>
    </citation>
    <scope>NUCLEOTIDE SEQUENCE</scope>
    <source>
        <strain evidence="8">LTLLF</strain>
        <tissue evidence="8">Muscle</tissue>
    </source>
</reference>
<evidence type="ECO:0000256" key="2">
    <source>
        <dbReference type="ARBA" id="ARBA00022737"/>
    </source>
</evidence>
<sequence>MSLLAAVLLFWGKMSWGLEPLGQVWYRQKLTDSVPTGFTLGPATAVFDYTSSEATLWADPQSLLQPWANLTLTCQAEFPTKDFQLIMNGWRLDKVHLDKYVRSHRFQLGAITSSNRGLYRCRYGLEPPTSKLTELNRWTMLSNPVEVTGTEPLPRPWLSAQPVPWITPFLGTYLLCQAAMRGVTFLLRLEGDDSFLKVTTAQDMEKAWFVVRKPGNYSCSYRTHAEGIPSEPSASMTIKEYATPPPPILYFMGNYPAVQRRSTHETLACKAPRNAAEFQLRRGEKVLNIPGVSPLRDLRLYFLNLTELEDQGPFTCRYLLHRKLDTWSEDSEPIELMWTDETLPAPTLTAEPSSQNLEPGSTVHLRCTAPKAGLRFGLQRQGDSEEPLLQMLKPSGTEAVFELHNISTIDSGNYSCTYMEQEAPFSGSAPSELLELHVKGPPPRPKLEALWTGVVPLGHEAHFRCHGHVPRVNMELVREGFRTPFWMNQAMTSTSAELKLPFVGPQHTGNYSCRYTALSPFTFESGTSNPVEVIVEACRWQSLHLTVANFESLMERDRILCVPRSNTEKQKGITAKGLLDYFGCFVE</sequence>
<dbReference type="InterPro" id="IPR003599">
    <property type="entry name" value="Ig_sub"/>
</dbReference>
<keyword evidence="1 6" id="KW-0732">Signal</keyword>
<proteinExistence type="predicted"/>
<evidence type="ECO:0000256" key="6">
    <source>
        <dbReference type="SAM" id="SignalP"/>
    </source>
</evidence>
<dbReference type="EMBL" id="JAATJU010022800">
    <property type="protein sequence ID" value="KAH0509584.1"/>
    <property type="molecule type" value="Genomic_DNA"/>
</dbReference>
<dbReference type="PROSITE" id="PS50835">
    <property type="entry name" value="IG_LIKE"/>
    <property type="match status" value="1"/>
</dbReference>
<dbReference type="InterPro" id="IPR007110">
    <property type="entry name" value="Ig-like_dom"/>
</dbReference>
<dbReference type="AlphaFoldDB" id="A0A8J6GFI3"/>
<dbReference type="SUPFAM" id="SSF48726">
    <property type="entry name" value="Immunoglobulin"/>
    <property type="match status" value="5"/>
</dbReference>
<dbReference type="SMART" id="SM00409">
    <property type="entry name" value="IG"/>
    <property type="match status" value="3"/>
</dbReference>
<dbReference type="FunFam" id="2.60.40.10:FF:000049">
    <property type="entry name" value="Leukocyte immunoglobulin-like receptor subfamily B member 1"/>
    <property type="match status" value="1"/>
</dbReference>
<organism evidence="8 9">
    <name type="scientific">Microtus ochrogaster</name>
    <name type="common">Prairie vole</name>
    <dbReference type="NCBI Taxonomy" id="79684"/>
    <lineage>
        <taxon>Eukaryota</taxon>
        <taxon>Metazoa</taxon>
        <taxon>Chordata</taxon>
        <taxon>Craniata</taxon>
        <taxon>Vertebrata</taxon>
        <taxon>Euteleostomi</taxon>
        <taxon>Mammalia</taxon>
        <taxon>Eutheria</taxon>
        <taxon>Euarchontoglires</taxon>
        <taxon>Glires</taxon>
        <taxon>Rodentia</taxon>
        <taxon>Myomorpha</taxon>
        <taxon>Muroidea</taxon>
        <taxon>Cricetidae</taxon>
        <taxon>Arvicolinae</taxon>
        <taxon>Microtus</taxon>
    </lineage>
</organism>
<evidence type="ECO:0000256" key="5">
    <source>
        <dbReference type="ARBA" id="ARBA00023319"/>
    </source>
</evidence>
<gene>
    <name evidence="8" type="ORF">LTLLF_158160</name>
</gene>
<keyword evidence="3" id="KW-1015">Disulfide bond</keyword>
<keyword evidence="4" id="KW-0325">Glycoprotein</keyword>
<keyword evidence="5" id="KW-0393">Immunoglobulin domain</keyword>
<comment type="caution">
    <text evidence="8">The sequence shown here is derived from an EMBL/GenBank/DDBJ whole genome shotgun (WGS) entry which is preliminary data.</text>
</comment>
<evidence type="ECO:0000256" key="1">
    <source>
        <dbReference type="ARBA" id="ARBA00022729"/>
    </source>
</evidence>
<dbReference type="Proteomes" id="UP000710432">
    <property type="component" value="Unassembled WGS sequence"/>
</dbReference>
<dbReference type="InterPro" id="IPR013783">
    <property type="entry name" value="Ig-like_fold"/>
</dbReference>
<evidence type="ECO:0000259" key="7">
    <source>
        <dbReference type="PROSITE" id="PS50835"/>
    </source>
</evidence>